<dbReference type="InterPro" id="IPR012338">
    <property type="entry name" value="Beta-lactam/transpept-like"/>
</dbReference>
<reference evidence="1" key="1">
    <citation type="journal article" date="2013" name="Environ. Microbiol.">
        <title>Microbiota from the distal guts of lean and obese adolescents exhibit partial functional redundancy besides clear differences in community structure.</title>
        <authorList>
            <person name="Ferrer M."/>
            <person name="Ruiz A."/>
            <person name="Lanza F."/>
            <person name="Haange S.B."/>
            <person name="Oberbach A."/>
            <person name="Till H."/>
            <person name="Bargiela R."/>
            <person name="Campoy C."/>
            <person name="Segura M.T."/>
            <person name="Richter M."/>
            <person name="von Bergen M."/>
            <person name="Seifert J."/>
            <person name="Suarez A."/>
        </authorList>
    </citation>
    <scope>NUCLEOTIDE SEQUENCE</scope>
</reference>
<keyword evidence="1" id="KW-0121">Carboxypeptidase</keyword>
<accession>K1U984</accession>
<dbReference type="Gene3D" id="3.40.710.10">
    <property type="entry name" value="DD-peptidase/beta-lactamase superfamily"/>
    <property type="match status" value="1"/>
</dbReference>
<proteinExistence type="predicted"/>
<name>K1U984_9ZZZZ</name>
<gene>
    <name evidence="1" type="ORF">LEA_03145</name>
</gene>
<keyword evidence="1" id="KW-0645">Protease</keyword>
<comment type="caution">
    <text evidence="1">The sequence shown here is derived from an EMBL/GenBank/DDBJ whole genome shotgun (WGS) entry which is preliminary data.</text>
</comment>
<feature type="non-terminal residue" evidence="1">
    <location>
        <position position="1"/>
    </location>
</feature>
<dbReference type="EMBL" id="AJWY01002099">
    <property type="protein sequence ID" value="EKC78763.1"/>
    <property type="molecule type" value="Genomic_DNA"/>
</dbReference>
<dbReference type="GO" id="GO:0004180">
    <property type="term" value="F:carboxypeptidase activity"/>
    <property type="evidence" value="ECO:0007669"/>
    <property type="project" value="UniProtKB-KW"/>
</dbReference>
<keyword evidence="1" id="KW-0378">Hydrolase</keyword>
<dbReference type="AlphaFoldDB" id="K1U984"/>
<evidence type="ECO:0000313" key="1">
    <source>
        <dbReference type="EMBL" id="EKC78763.1"/>
    </source>
</evidence>
<dbReference type="InterPro" id="IPR015956">
    <property type="entry name" value="Peniciliin-bd_prot_C_sf"/>
</dbReference>
<sequence length="158" mass="17373">GRTLVSCAQRGTTQFVCVTLSDPDDWNDHTHLLDWAFENYEYRCVAGDTPVYAVPVLSATVELCAAAPERPAYLLVHPDDPVSLKAELPRFTFAPVEQGVQAGILTATGPDGQSVTVPLRYAEPAALDPDVKITPLARLGRLWTHACRYFSSYYYPVS</sequence>
<organism evidence="1">
    <name type="scientific">human gut metagenome</name>
    <dbReference type="NCBI Taxonomy" id="408170"/>
    <lineage>
        <taxon>unclassified sequences</taxon>
        <taxon>metagenomes</taxon>
        <taxon>organismal metagenomes</taxon>
    </lineage>
</organism>
<dbReference type="GO" id="GO:0006508">
    <property type="term" value="P:proteolysis"/>
    <property type="evidence" value="ECO:0007669"/>
    <property type="project" value="InterPro"/>
</dbReference>
<dbReference type="SUPFAM" id="SSF69189">
    <property type="entry name" value="Penicillin-binding protein associated domain"/>
    <property type="match status" value="1"/>
</dbReference>
<protein>
    <submittedName>
        <fullName evidence="1">Serine-type D-Ala-D-Ala carboxypeptidase</fullName>
    </submittedName>
</protein>